<dbReference type="RefSeq" id="WP_187257349.1">
    <property type="nucleotide sequence ID" value="NZ_JBHULF010000007.1"/>
</dbReference>
<dbReference type="Proteomes" id="UP000765802">
    <property type="component" value="Unassembled WGS sequence"/>
</dbReference>
<gene>
    <name evidence="2" type="ORF">BC349_13350</name>
</gene>
<name>A0ABR7MAH9_9BACT</name>
<dbReference type="InterPro" id="IPR000873">
    <property type="entry name" value="AMP-dep_synth/lig_dom"/>
</dbReference>
<proteinExistence type="predicted"/>
<sequence>MKPYNIAAALGERAVSQPEALAIAFPEKNSIDQNGITRYRTLNFRELSFETNCVARGLLAAGFEKGDRVLMMVPPGFDFFVLAFAMLQTGIVPVFIDPGSGIGNMKQCISEAAPVGFIGVRKAHVARILLGWGKKSIRKKLTIGARWFWDGTTVDKIRNYNRSKEPAPFFDASENDLAAIIYTSGSTGVPKGVVYTHGNFWAQLELVRSAFHFTPGEIDLPTFPPFALFNPALGLTTIIPDMDTSKPAAVRPQNIIGPILQFNITSMFGSPALIDKVGRYAEANGVQLPSLKRVVSAGAPASTKALARFAALLSPGVEIYTPYGATEAMPITKVGSEQVLREAEDKTARGSGICIGKPVQGIEVAIIRISDEEIPDWSASLMVKAGEIGEIVVKGPNVTHSYFNRKGDTNLAKIRDGNMVRHRMGDLGYFDGEGNLWFCGRKSHRVKAGEEELYSIPVEYIFNQHPRVHRTALVGVNGEPVLCVEMEEAYGRIDRQKLKAELLGLAAAHPMTAGVKTMLFHPGFPVDFRHNAKIIREKLAVWAKNKLA</sequence>
<dbReference type="EMBL" id="MBUA01000023">
    <property type="protein sequence ID" value="MBC6492043.1"/>
    <property type="molecule type" value="Genomic_DNA"/>
</dbReference>
<dbReference type="InterPro" id="IPR042099">
    <property type="entry name" value="ANL_N_sf"/>
</dbReference>
<dbReference type="InterPro" id="IPR020845">
    <property type="entry name" value="AMP-binding_CS"/>
</dbReference>
<comment type="caution">
    <text evidence="2">The sequence shown here is derived from an EMBL/GenBank/DDBJ whole genome shotgun (WGS) entry which is preliminary data.</text>
</comment>
<dbReference type="PANTHER" id="PTHR43767">
    <property type="entry name" value="LONG-CHAIN-FATTY-ACID--COA LIGASE"/>
    <property type="match status" value="1"/>
</dbReference>
<dbReference type="InterPro" id="IPR050237">
    <property type="entry name" value="ATP-dep_AMP-bd_enzyme"/>
</dbReference>
<organism evidence="2 3">
    <name type="scientific">Flavihumibacter stibioxidans</name>
    <dbReference type="NCBI Taxonomy" id="1834163"/>
    <lineage>
        <taxon>Bacteria</taxon>
        <taxon>Pseudomonadati</taxon>
        <taxon>Bacteroidota</taxon>
        <taxon>Chitinophagia</taxon>
        <taxon>Chitinophagales</taxon>
        <taxon>Chitinophagaceae</taxon>
        <taxon>Flavihumibacter</taxon>
    </lineage>
</organism>
<dbReference type="PANTHER" id="PTHR43767:SF1">
    <property type="entry name" value="NONRIBOSOMAL PEPTIDE SYNTHASE PES1 (EUROFUNG)-RELATED"/>
    <property type="match status" value="1"/>
</dbReference>
<dbReference type="SUPFAM" id="SSF56801">
    <property type="entry name" value="Acetyl-CoA synthetase-like"/>
    <property type="match status" value="1"/>
</dbReference>
<evidence type="ECO:0000313" key="3">
    <source>
        <dbReference type="Proteomes" id="UP000765802"/>
    </source>
</evidence>
<protein>
    <submittedName>
        <fullName evidence="2">Peptide synthase</fullName>
    </submittedName>
</protein>
<dbReference type="NCBIfam" id="NF006754">
    <property type="entry name" value="PRK09274.1"/>
    <property type="match status" value="1"/>
</dbReference>
<evidence type="ECO:0000313" key="2">
    <source>
        <dbReference type="EMBL" id="MBC6492043.1"/>
    </source>
</evidence>
<dbReference type="Gene3D" id="3.40.50.12780">
    <property type="entry name" value="N-terminal domain of ligase-like"/>
    <property type="match status" value="1"/>
</dbReference>
<evidence type="ECO:0000259" key="1">
    <source>
        <dbReference type="Pfam" id="PF00501"/>
    </source>
</evidence>
<accession>A0ABR7MAH9</accession>
<dbReference type="PROSITE" id="PS00455">
    <property type="entry name" value="AMP_BINDING"/>
    <property type="match status" value="1"/>
</dbReference>
<feature type="domain" description="AMP-dependent synthetase/ligase" evidence="1">
    <location>
        <begin position="16"/>
        <end position="403"/>
    </location>
</feature>
<reference evidence="2 3" key="1">
    <citation type="submission" date="2016-07" db="EMBL/GenBank/DDBJ databases">
        <title>Genome analysis of Flavihumibacter stibioxidans YS-17.</title>
        <authorList>
            <person name="Shi K."/>
            <person name="Han Y."/>
            <person name="Wang G."/>
        </authorList>
    </citation>
    <scope>NUCLEOTIDE SEQUENCE [LARGE SCALE GENOMIC DNA]</scope>
    <source>
        <strain evidence="2 3">YS-17</strain>
    </source>
</reference>
<dbReference type="Pfam" id="PF00501">
    <property type="entry name" value="AMP-binding"/>
    <property type="match status" value="1"/>
</dbReference>
<keyword evidence="3" id="KW-1185">Reference proteome</keyword>